<dbReference type="Gene3D" id="1.10.472.60">
    <property type="entry name" value="putative protein disulfide isomerase domain"/>
    <property type="match status" value="1"/>
</dbReference>
<evidence type="ECO:0000313" key="2">
    <source>
        <dbReference type="EMBL" id="TGE22890.1"/>
    </source>
</evidence>
<comment type="caution">
    <text evidence="2">The sequence shown here is derived from an EMBL/GenBank/DDBJ whole genome shotgun (WGS) entry which is preliminary data.</text>
</comment>
<keyword evidence="3" id="KW-1185">Reference proteome</keyword>
<dbReference type="OrthoDB" id="9813770at2"/>
<organism evidence="2 3">
    <name type="scientific">Hymenobacter metallicola</name>
    <dbReference type="NCBI Taxonomy" id="2563114"/>
    <lineage>
        <taxon>Bacteria</taxon>
        <taxon>Pseudomonadati</taxon>
        <taxon>Bacteroidota</taxon>
        <taxon>Cytophagia</taxon>
        <taxon>Cytophagales</taxon>
        <taxon>Hymenobacteraceae</taxon>
        <taxon>Hymenobacter</taxon>
    </lineage>
</organism>
<gene>
    <name evidence="2" type="ORF">E5K02_21240</name>
</gene>
<dbReference type="Proteomes" id="UP000298471">
    <property type="component" value="Unassembled WGS sequence"/>
</dbReference>
<sequence>MFHWLFHFMPPKLLPSLPVLLLLPIPDMEQTPDLPELLYIFDPLCGWCYGMSPVVERIQNEFAGRLTVSVLSGGMVTGENVGPIRHDWDYISGALAQVEKVAGVSFGPAFRALGAEGSYIQDSEPPCRALTVFRQLDPYNQTASFAHALQQAYFGEGKNLNDSATYEVLAADFGLNVAEFSRRLALPETAHATRQEFAAVARIGVQGFPTSILRVGNQGYLLARGFMPYEAFASSLEQAMQQAAEEHGNQ</sequence>
<feature type="domain" description="DSBA-like thioredoxin" evidence="1">
    <location>
        <begin position="41"/>
        <end position="235"/>
    </location>
</feature>
<name>A0A4Z0PYP1_9BACT</name>
<dbReference type="Gene3D" id="3.40.30.10">
    <property type="entry name" value="Glutaredoxin"/>
    <property type="match status" value="1"/>
</dbReference>
<dbReference type="CDD" id="cd03025">
    <property type="entry name" value="DsbA_FrnE_like"/>
    <property type="match status" value="1"/>
</dbReference>
<dbReference type="PANTHER" id="PTHR13887:SF54">
    <property type="entry name" value="DSBA FAMILY PROTEIN"/>
    <property type="match status" value="1"/>
</dbReference>
<dbReference type="InterPro" id="IPR001853">
    <property type="entry name" value="DSBA-like_thioredoxin_dom"/>
</dbReference>
<dbReference type="EMBL" id="SRMB01000005">
    <property type="protein sequence ID" value="TGE22890.1"/>
    <property type="molecule type" value="Genomic_DNA"/>
</dbReference>
<dbReference type="InterPro" id="IPR036249">
    <property type="entry name" value="Thioredoxin-like_sf"/>
</dbReference>
<dbReference type="Pfam" id="PF01323">
    <property type="entry name" value="DSBA"/>
    <property type="match status" value="1"/>
</dbReference>
<protein>
    <submittedName>
        <fullName evidence="2">DsbA family protein</fullName>
    </submittedName>
</protein>
<dbReference type="SUPFAM" id="SSF52833">
    <property type="entry name" value="Thioredoxin-like"/>
    <property type="match status" value="1"/>
</dbReference>
<proteinExistence type="predicted"/>
<evidence type="ECO:0000259" key="1">
    <source>
        <dbReference type="Pfam" id="PF01323"/>
    </source>
</evidence>
<dbReference type="PANTHER" id="PTHR13887">
    <property type="entry name" value="GLUTATHIONE S-TRANSFERASE KAPPA"/>
    <property type="match status" value="1"/>
</dbReference>
<dbReference type="AlphaFoldDB" id="A0A4Z0PYP1"/>
<dbReference type="GO" id="GO:0016491">
    <property type="term" value="F:oxidoreductase activity"/>
    <property type="evidence" value="ECO:0007669"/>
    <property type="project" value="InterPro"/>
</dbReference>
<reference evidence="2 3" key="1">
    <citation type="submission" date="2019-04" db="EMBL/GenBank/DDBJ databases">
        <authorList>
            <person name="Feng G."/>
            <person name="Zhang J."/>
            <person name="Zhu H."/>
        </authorList>
    </citation>
    <scope>NUCLEOTIDE SEQUENCE [LARGE SCALE GENOMIC DNA]</scope>
    <source>
        <strain evidence="2 3">9PBR-1</strain>
    </source>
</reference>
<evidence type="ECO:0000313" key="3">
    <source>
        <dbReference type="Proteomes" id="UP000298471"/>
    </source>
</evidence>
<accession>A0A4Z0PYP1</accession>